<keyword evidence="7" id="KW-1185">Reference proteome</keyword>
<evidence type="ECO:0000256" key="4">
    <source>
        <dbReference type="ARBA" id="ARBA00023136"/>
    </source>
</evidence>
<feature type="transmembrane region" description="Helical" evidence="5">
    <location>
        <begin position="76"/>
        <end position="98"/>
    </location>
</feature>
<keyword evidence="2 5" id="KW-0812">Transmembrane</keyword>
<dbReference type="InterPro" id="IPR001129">
    <property type="entry name" value="Membr-assoc_MAPEG"/>
</dbReference>
<protein>
    <recommendedName>
        <fullName evidence="8">MAPEG family protein</fullName>
    </recommendedName>
</protein>
<dbReference type="PANTHER" id="PTHR35814:SF1">
    <property type="entry name" value="GLUTATHIONE S-TRANSFERASE-RELATED"/>
    <property type="match status" value="1"/>
</dbReference>
<dbReference type="SUPFAM" id="SSF161084">
    <property type="entry name" value="MAPEG domain-like"/>
    <property type="match status" value="1"/>
</dbReference>
<evidence type="ECO:0000256" key="1">
    <source>
        <dbReference type="ARBA" id="ARBA00004370"/>
    </source>
</evidence>
<evidence type="ECO:0000256" key="3">
    <source>
        <dbReference type="ARBA" id="ARBA00022989"/>
    </source>
</evidence>
<dbReference type="EMBL" id="SGWV01000008">
    <property type="protein sequence ID" value="RZS56548.1"/>
    <property type="molecule type" value="Genomic_DNA"/>
</dbReference>
<comment type="subcellular location">
    <subcellularLocation>
        <location evidence="1">Membrane</location>
    </subcellularLocation>
</comment>
<evidence type="ECO:0000313" key="7">
    <source>
        <dbReference type="Proteomes" id="UP000293433"/>
    </source>
</evidence>
<reference evidence="6 7" key="1">
    <citation type="submission" date="2019-02" db="EMBL/GenBank/DDBJ databases">
        <title>Genomic Encyclopedia of Type Strains, Phase IV (KMG-IV): sequencing the most valuable type-strain genomes for metagenomic binning, comparative biology and taxonomic classification.</title>
        <authorList>
            <person name="Goeker M."/>
        </authorList>
    </citation>
    <scope>NUCLEOTIDE SEQUENCE [LARGE SCALE GENOMIC DNA]</scope>
    <source>
        <strain evidence="6 7">DSM 10617</strain>
    </source>
</reference>
<name>A0A4Q7LRV5_9BURK</name>
<dbReference type="GO" id="GO:0016020">
    <property type="term" value="C:membrane"/>
    <property type="evidence" value="ECO:0007669"/>
    <property type="project" value="UniProtKB-SubCell"/>
</dbReference>
<dbReference type="Pfam" id="PF01124">
    <property type="entry name" value="MAPEG"/>
    <property type="match status" value="1"/>
</dbReference>
<dbReference type="Gene3D" id="1.20.120.550">
    <property type="entry name" value="Membrane associated eicosanoid/glutathione metabolism-like domain"/>
    <property type="match status" value="1"/>
</dbReference>
<dbReference type="Proteomes" id="UP000293433">
    <property type="component" value="Unassembled WGS sequence"/>
</dbReference>
<accession>A0A4Q7LRV5</accession>
<evidence type="ECO:0000313" key="6">
    <source>
        <dbReference type="EMBL" id="RZS56548.1"/>
    </source>
</evidence>
<evidence type="ECO:0000256" key="2">
    <source>
        <dbReference type="ARBA" id="ARBA00022692"/>
    </source>
</evidence>
<gene>
    <name evidence="6" type="ORF">EV685_1097</name>
</gene>
<dbReference type="InterPro" id="IPR023352">
    <property type="entry name" value="MAPEG-like_dom_sf"/>
</dbReference>
<evidence type="ECO:0000256" key="5">
    <source>
        <dbReference type="SAM" id="Phobius"/>
    </source>
</evidence>
<dbReference type="PANTHER" id="PTHR35814">
    <property type="match status" value="1"/>
</dbReference>
<evidence type="ECO:0008006" key="8">
    <source>
        <dbReference type="Google" id="ProtNLM"/>
    </source>
</evidence>
<comment type="caution">
    <text evidence="6">The sequence shown here is derived from an EMBL/GenBank/DDBJ whole genome shotgun (WGS) entry which is preliminary data.</text>
</comment>
<organism evidence="6 7">
    <name type="scientific">Sphaerotilus mobilis</name>
    <dbReference type="NCBI Taxonomy" id="47994"/>
    <lineage>
        <taxon>Bacteria</taxon>
        <taxon>Pseudomonadati</taxon>
        <taxon>Pseudomonadota</taxon>
        <taxon>Betaproteobacteria</taxon>
        <taxon>Burkholderiales</taxon>
        <taxon>Sphaerotilaceae</taxon>
        <taxon>Sphaerotilus</taxon>
    </lineage>
</organism>
<feature type="transmembrane region" description="Helical" evidence="5">
    <location>
        <begin position="110"/>
        <end position="129"/>
    </location>
</feature>
<proteinExistence type="predicted"/>
<keyword evidence="3 5" id="KW-1133">Transmembrane helix</keyword>
<keyword evidence="4 5" id="KW-0472">Membrane</keyword>
<dbReference type="OrthoDB" id="8537976at2"/>
<feature type="transmembrane region" description="Helical" evidence="5">
    <location>
        <begin position="6"/>
        <end position="27"/>
    </location>
</feature>
<sequence length="131" mass="14115">MQSIPISAVFIGIFALLQIPLTVMVGLRRAITGIQFFDGGDQTLLRRMRAHGNYTETVPIVLLAMAASEATGAPAWMLWAGGASLLIGRLMHAAILVLKGWGLPRALGMILTFVPMLGFGAWCLSRAWLAH</sequence>
<dbReference type="AlphaFoldDB" id="A0A4Q7LRV5"/>